<evidence type="ECO:0000256" key="14">
    <source>
        <dbReference type="SAM" id="Phobius"/>
    </source>
</evidence>
<name>A0AAU8KKE5_9ACTN</name>
<feature type="domain" description="CopC" evidence="15">
    <location>
        <begin position="44"/>
        <end position="142"/>
    </location>
</feature>
<accession>A0AAU8KKE5</accession>
<keyword evidence="5 14" id="KW-0812">Transmembrane</keyword>
<evidence type="ECO:0000256" key="9">
    <source>
        <dbReference type="ARBA" id="ARBA00022989"/>
    </source>
</evidence>
<proteinExistence type="inferred from homology"/>
<feature type="compositionally biased region" description="Low complexity" evidence="13">
    <location>
        <begin position="517"/>
        <end position="531"/>
    </location>
</feature>
<evidence type="ECO:0000256" key="6">
    <source>
        <dbReference type="ARBA" id="ARBA00022723"/>
    </source>
</evidence>
<keyword evidence="10" id="KW-0186">Copper</keyword>
<evidence type="ECO:0000256" key="7">
    <source>
        <dbReference type="ARBA" id="ARBA00022729"/>
    </source>
</evidence>
<dbReference type="SUPFAM" id="SSF81296">
    <property type="entry name" value="E set domains"/>
    <property type="match status" value="1"/>
</dbReference>
<dbReference type="InterPro" id="IPR032694">
    <property type="entry name" value="CopC/D"/>
</dbReference>
<evidence type="ECO:0000259" key="16">
    <source>
        <dbReference type="Pfam" id="PF05425"/>
    </source>
</evidence>
<dbReference type="InterPro" id="IPR007348">
    <property type="entry name" value="CopC_dom"/>
</dbReference>
<dbReference type="InterPro" id="IPR014755">
    <property type="entry name" value="Cu-Rt/internalin_Ig-like"/>
</dbReference>
<keyword evidence="4" id="KW-1003">Cell membrane</keyword>
<dbReference type="AlphaFoldDB" id="A0AAU8KKE5"/>
<evidence type="ECO:0000313" key="17">
    <source>
        <dbReference type="EMBL" id="XCN15539.1"/>
    </source>
</evidence>
<keyword evidence="9 14" id="KW-1133">Transmembrane helix</keyword>
<sequence>MSATAPNPGPSPIRRPLAAAALLAALISLVFGLLLAGAGPASAHAALTGSDPSDGAVVDTAPEQVTLSFSEAIALGDDSIRVLDPSGKRADTQAEPRDLSEGGTVRYGVSLHSGLPDGTYTVAWQAISADSHPISGAFTFSVGAPSETTVALPSQEAGGGPVGAVYDIARYTAYGGFVLLVGGSAFVLVCWRGGATALPMQRLVVRGWLALTAATLVMLLLRNPYTGSGKFADAFDLAGLQSVLDTKPGAALVSRLLLLGAAALFIAVLFGTYAGREDEREKKDLTFGLAVGGGVVATGIAATWAMSEHASTGIQTSIAMPVDVLHLLAVAAWLGGLASLLVALYRTPDIGSAAVRRFSAVAFGSVVVLAATGIYQSWRQVGSWSALTGTRYGQLLILKVALIAVLLAVAWFSRRWTGRLTDSAVASEETPGEEAESGSASASEDASADVDPERAAQLARQRAALTATRKKRIRDADPERSGLRRSVLAEAAVAVVLLAVTTMLTSTEPGRTEEEAANGTPSASAPAAGGPVNLKMPFDTGGQNGKGTVRIDIEPGRTGSNDLHVWIDGSDGKPMDVPELKLALTLESKDIGPLPVVPDRLAEGHWSASAVQIPMAGDWKIDVTVRTSDIDQVTIDKNAKIG</sequence>
<dbReference type="PANTHER" id="PTHR34820:SF4">
    <property type="entry name" value="INNER MEMBRANE PROTEIN YEBZ"/>
    <property type="match status" value="1"/>
</dbReference>
<dbReference type="Gene3D" id="2.60.40.1220">
    <property type="match status" value="1"/>
</dbReference>
<dbReference type="Pfam" id="PF05425">
    <property type="entry name" value="CopD"/>
    <property type="match status" value="1"/>
</dbReference>
<evidence type="ECO:0000256" key="11">
    <source>
        <dbReference type="ARBA" id="ARBA00023136"/>
    </source>
</evidence>
<dbReference type="GO" id="GO:0042597">
    <property type="term" value="C:periplasmic space"/>
    <property type="evidence" value="ECO:0007669"/>
    <property type="project" value="UniProtKB-SubCell"/>
</dbReference>
<evidence type="ECO:0000256" key="10">
    <source>
        <dbReference type="ARBA" id="ARBA00023008"/>
    </source>
</evidence>
<feature type="transmembrane region" description="Helical" evidence="14">
    <location>
        <begin position="252"/>
        <end position="273"/>
    </location>
</feature>
<keyword evidence="8" id="KW-0574">Periplasm</keyword>
<feature type="transmembrane region" description="Helical" evidence="14">
    <location>
        <begin position="285"/>
        <end position="304"/>
    </location>
</feature>
<dbReference type="InterPro" id="IPR008457">
    <property type="entry name" value="Cu-R_CopD_dom"/>
</dbReference>
<feature type="region of interest" description="Disordered" evidence="13">
    <location>
        <begin position="423"/>
        <end position="461"/>
    </location>
</feature>
<evidence type="ECO:0000256" key="8">
    <source>
        <dbReference type="ARBA" id="ARBA00022764"/>
    </source>
</evidence>
<gene>
    <name evidence="17" type="ORF">R1Y80_18655</name>
</gene>
<evidence type="ECO:0000256" key="4">
    <source>
        <dbReference type="ARBA" id="ARBA00022475"/>
    </source>
</evidence>
<evidence type="ECO:0000256" key="13">
    <source>
        <dbReference type="SAM" id="MobiDB-lite"/>
    </source>
</evidence>
<feature type="transmembrane region" description="Helical" evidence="14">
    <location>
        <begin position="395"/>
        <end position="413"/>
    </location>
</feature>
<dbReference type="PANTHER" id="PTHR34820">
    <property type="entry name" value="INNER MEMBRANE PROTEIN YEBZ"/>
    <property type="match status" value="1"/>
</dbReference>
<dbReference type="Pfam" id="PF04234">
    <property type="entry name" value="CopC"/>
    <property type="match status" value="1"/>
</dbReference>
<keyword evidence="11 14" id="KW-0472">Membrane</keyword>
<feature type="transmembrane region" description="Helical" evidence="14">
    <location>
        <begin position="324"/>
        <end position="345"/>
    </location>
</feature>
<dbReference type="InterPro" id="IPR014756">
    <property type="entry name" value="Ig_E-set"/>
</dbReference>
<evidence type="ECO:0000259" key="15">
    <source>
        <dbReference type="Pfam" id="PF04234"/>
    </source>
</evidence>
<comment type="subcellular location">
    <subcellularLocation>
        <location evidence="2">Cell membrane</location>
        <topology evidence="2">Multi-pass membrane protein</topology>
    </subcellularLocation>
    <subcellularLocation>
        <location evidence="1">Periplasm</location>
    </subcellularLocation>
</comment>
<evidence type="ECO:0000256" key="5">
    <source>
        <dbReference type="ARBA" id="ARBA00022692"/>
    </source>
</evidence>
<evidence type="ECO:0000256" key="12">
    <source>
        <dbReference type="ARBA" id="ARBA00070395"/>
    </source>
</evidence>
<comment type="similarity">
    <text evidence="3">Belongs to the CopC family.</text>
</comment>
<keyword evidence="6" id="KW-0479">Metal-binding</keyword>
<dbReference type="GO" id="GO:0046688">
    <property type="term" value="P:response to copper ion"/>
    <property type="evidence" value="ECO:0007669"/>
    <property type="project" value="InterPro"/>
</dbReference>
<evidence type="ECO:0000256" key="3">
    <source>
        <dbReference type="ARBA" id="ARBA00010509"/>
    </source>
</evidence>
<feature type="transmembrane region" description="Helical" evidence="14">
    <location>
        <begin position="171"/>
        <end position="191"/>
    </location>
</feature>
<dbReference type="GO" id="GO:0005886">
    <property type="term" value="C:plasma membrane"/>
    <property type="evidence" value="ECO:0007669"/>
    <property type="project" value="UniProtKB-SubCell"/>
</dbReference>
<dbReference type="GO" id="GO:0006825">
    <property type="term" value="P:copper ion transport"/>
    <property type="evidence" value="ECO:0007669"/>
    <property type="project" value="InterPro"/>
</dbReference>
<feature type="transmembrane region" description="Helical" evidence="14">
    <location>
        <begin position="203"/>
        <end position="221"/>
    </location>
</feature>
<dbReference type="EMBL" id="CP136798">
    <property type="protein sequence ID" value="XCN15539.1"/>
    <property type="molecule type" value="Genomic_DNA"/>
</dbReference>
<reference evidence="17" key="1">
    <citation type="submission" date="2023-10" db="EMBL/GenBank/DDBJ databases">
        <title>Complete genome sequence of Streptomyces sp. JL1001.</title>
        <authorList>
            <person name="Jiang L."/>
        </authorList>
    </citation>
    <scope>NUCLEOTIDE SEQUENCE</scope>
    <source>
        <strain evidence="17">JL1001</strain>
    </source>
</reference>
<feature type="region of interest" description="Disordered" evidence="13">
    <location>
        <begin position="506"/>
        <end position="532"/>
    </location>
</feature>
<feature type="domain" description="Copper resistance protein D" evidence="16">
    <location>
        <begin position="353"/>
        <end position="421"/>
    </location>
</feature>
<dbReference type="GO" id="GO:0005507">
    <property type="term" value="F:copper ion binding"/>
    <property type="evidence" value="ECO:0007669"/>
    <property type="project" value="InterPro"/>
</dbReference>
<keyword evidence="7" id="KW-0732">Signal</keyword>
<feature type="transmembrane region" description="Helical" evidence="14">
    <location>
        <begin position="357"/>
        <end position="375"/>
    </location>
</feature>
<organism evidence="17">
    <name type="scientific">Streptomyces sp. JL1001</name>
    <dbReference type="NCBI Taxonomy" id="3078227"/>
    <lineage>
        <taxon>Bacteria</taxon>
        <taxon>Bacillati</taxon>
        <taxon>Actinomycetota</taxon>
        <taxon>Actinomycetes</taxon>
        <taxon>Kitasatosporales</taxon>
        <taxon>Streptomycetaceae</taxon>
        <taxon>Streptomyces</taxon>
    </lineage>
</organism>
<evidence type="ECO:0000256" key="2">
    <source>
        <dbReference type="ARBA" id="ARBA00004651"/>
    </source>
</evidence>
<evidence type="ECO:0000256" key="1">
    <source>
        <dbReference type="ARBA" id="ARBA00004418"/>
    </source>
</evidence>
<protein>
    <recommendedName>
        <fullName evidence="12">Protein YobA</fullName>
    </recommendedName>
</protein>
<dbReference type="RefSeq" id="WP_354597491.1">
    <property type="nucleotide sequence ID" value="NZ_CP136798.1"/>
</dbReference>
<dbReference type="FunFam" id="2.60.40.1220:FF:000001">
    <property type="entry name" value="CopC domain-containing protein YobA"/>
    <property type="match status" value="1"/>
</dbReference>